<proteinExistence type="inferred from homology"/>
<dbReference type="InterPro" id="IPR036318">
    <property type="entry name" value="FAD-bd_PCMH-like_sf"/>
</dbReference>
<dbReference type="InterPro" id="IPR016169">
    <property type="entry name" value="FAD-bd_PCMH_sub2"/>
</dbReference>
<comment type="similarity">
    <text evidence="1">Belongs to the oxygen-dependent FAD-linked oxidoreductase family.</text>
</comment>
<dbReference type="GO" id="GO:0071949">
    <property type="term" value="F:FAD binding"/>
    <property type="evidence" value="ECO:0007669"/>
    <property type="project" value="InterPro"/>
</dbReference>
<dbReference type="PANTHER" id="PTHR13878:SF91">
    <property type="entry name" value="FAD BINDING DOMAIN PROTEIN (AFU_ORTHOLOGUE AFUA_6G12070)-RELATED"/>
    <property type="match status" value="1"/>
</dbReference>
<dbReference type="Gene3D" id="3.30.465.10">
    <property type="match status" value="1"/>
</dbReference>
<evidence type="ECO:0000313" key="4">
    <source>
        <dbReference type="EMBL" id="KAG5652218.1"/>
    </source>
</evidence>
<dbReference type="Proteomes" id="UP000717328">
    <property type="component" value="Unassembled WGS sequence"/>
</dbReference>
<evidence type="ECO:0000256" key="1">
    <source>
        <dbReference type="ARBA" id="ARBA00005466"/>
    </source>
</evidence>
<dbReference type="EMBL" id="JABCKI010000148">
    <property type="protein sequence ID" value="KAG5652218.1"/>
    <property type="molecule type" value="Genomic_DNA"/>
</dbReference>
<evidence type="ECO:0000259" key="3">
    <source>
        <dbReference type="PROSITE" id="PS51387"/>
    </source>
</evidence>
<dbReference type="InterPro" id="IPR006094">
    <property type="entry name" value="Oxid_FAD_bind_N"/>
</dbReference>
<reference evidence="4" key="1">
    <citation type="submission" date="2021-02" db="EMBL/GenBank/DDBJ databases">
        <authorList>
            <person name="Nieuwenhuis M."/>
            <person name="Van De Peppel L.J.J."/>
        </authorList>
    </citation>
    <scope>NUCLEOTIDE SEQUENCE</scope>
    <source>
        <strain evidence="4">D49</strain>
    </source>
</reference>
<gene>
    <name evidence="4" type="ORF">H0H81_005800</name>
</gene>
<dbReference type="InterPro" id="IPR016166">
    <property type="entry name" value="FAD-bd_PCMH"/>
</dbReference>
<dbReference type="AlphaFoldDB" id="A0A9P7GPE7"/>
<comment type="caution">
    <text evidence="4">The sequence shown here is derived from an EMBL/GenBank/DDBJ whole genome shotgun (WGS) entry which is preliminary data.</text>
</comment>
<dbReference type="Pfam" id="PF01565">
    <property type="entry name" value="FAD_binding_4"/>
    <property type="match status" value="1"/>
</dbReference>
<dbReference type="GO" id="GO:0016491">
    <property type="term" value="F:oxidoreductase activity"/>
    <property type="evidence" value="ECO:0007669"/>
    <property type="project" value="UniProtKB-KW"/>
</dbReference>
<accession>A0A9P7GPE7</accession>
<sequence>MQAPNFETYIFGNGTIDACYLNTTLSYPCGKGSVPPVGVEARSIADIQAAVRFAAEHNLRLVIKNTGHDYLGRSTARGAFLLWTHKMKNISYTDNFLPEGAPPEMVPYKALTLGAGVQWHEAYAAAELHGRYILGGVSGDGSIGAAGGWLMGGGHSALSARHGLGVDNVLEFTIVTAKGDYVTANAYKNIDLFWALRGGGGGTYGVVVSATHRTHEIIPLIGTFFVGTLRSPEVAQKVMTEYIKIHPAFSDAGWGGYAFISQTQLTFFYVAPNISWAEANDTIDPFFGLARQIIPNAESDLQTYIAPYDSFYDWYRQVIFGGEQVGGNLEMGSRLIPREIMENSPEKVAEAMLAIEGGLTMCFVAGGAVSKVDPNSTGLNPAWRDAVGHVVFSDAWTEGQSASYINMIRQNLRQKIDIMDKVAPSSAAYFNEVSGTHS</sequence>
<evidence type="ECO:0000256" key="2">
    <source>
        <dbReference type="ARBA" id="ARBA00023002"/>
    </source>
</evidence>
<reference evidence="4" key="2">
    <citation type="submission" date="2021-10" db="EMBL/GenBank/DDBJ databases">
        <title>Phylogenomics reveals ancestral predisposition of the termite-cultivated fungus Termitomyces towards a domesticated lifestyle.</title>
        <authorList>
            <person name="Auxier B."/>
            <person name="Grum-Grzhimaylo A."/>
            <person name="Cardenas M.E."/>
            <person name="Lodge J.D."/>
            <person name="Laessoe T."/>
            <person name="Pedersen O."/>
            <person name="Smith M.E."/>
            <person name="Kuyper T.W."/>
            <person name="Franco-Molano E.A."/>
            <person name="Baroni T.J."/>
            <person name="Aanen D.K."/>
        </authorList>
    </citation>
    <scope>NUCLEOTIDE SEQUENCE</scope>
    <source>
        <strain evidence="4">D49</strain>
    </source>
</reference>
<keyword evidence="5" id="KW-1185">Reference proteome</keyword>
<keyword evidence="2" id="KW-0560">Oxidoreductase</keyword>
<protein>
    <recommendedName>
        <fullName evidence="3">FAD-binding PCMH-type domain-containing protein</fullName>
    </recommendedName>
</protein>
<dbReference type="SUPFAM" id="SSF56176">
    <property type="entry name" value="FAD-binding/transporter-associated domain-like"/>
    <property type="match status" value="1"/>
</dbReference>
<feature type="domain" description="FAD-binding PCMH-type" evidence="3">
    <location>
        <begin position="31"/>
        <end position="217"/>
    </location>
</feature>
<dbReference type="InterPro" id="IPR050432">
    <property type="entry name" value="FAD-linked_Oxidoreductases_BP"/>
</dbReference>
<dbReference type="OrthoDB" id="9983560at2759"/>
<dbReference type="PROSITE" id="PS51387">
    <property type="entry name" value="FAD_PCMH"/>
    <property type="match status" value="1"/>
</dbReference>
<dbReference type="PANTHER" id="PTHR13878">
    <property type="entry name" value="GULONOLACTONE OXIDASE"/>
    <property type="match status" value="1"/>
</dbReference>
<name>A0A9P7GPE7_9AGAR</name>
<evidence type="ECO:0000313" key="5">
    <source>
        <dbReference type="Proteomes" id="UP000717328"/>
    </source>
</evidence>
<organism evidence="4 5">
    <name type="scientific">Sphagnurus paluster</name>
    <dbReference type="NCBI Taxonomy" id="117069"/>
    <lineage>
        <taxon>Eukaryota</taxon>
        <taxon>Fungi</taxon>
        <taxon>Dikarya</taxon>
        <taxon>Basidiomycota</taxon>
        <taxon>Agaricomycotina</taxon>
        <taxon>Agaricomycetes</taxon>
        <taxon>Agaricomycetidae</taxon>
        <taxon>Agaricales</taxon>
        <taxon>Tricholomatineae</taxon>
        <taxon>Lyophyllaceae</taxon>
        <taxon>Sphagnurus</taxon>
    </lineage>
</organism>